<geneLocation type="plasmid" evidence="2 3">
    <name>9</name>
</geneLocation>
<dbReference type="Proteomes" id="UP000290495">
    <property type="component" value="Plasmid 9"/>
</dbReference>
<organism evidence="2 3">
    <name type="scientific">Mycoplasmopsis canis</name>
    <dbReference type="NCBI Taxonomy" id="29555"/>
    <lineage>
        <taxon>Bacteria</taxon>
        <taxon>Bacillati</taxon>
        <taxon>Mycoplasmatota</taxon>
        <taxon>Mycoplasmoidales</taxon>
        <taxon>Metamycoplasmataceae</taxon>
        <taxon>Mycoplasmopsis</taxon>
    </lineage>
</organism>
<name>A0A449ARU0_9BACT</name>
<dbReference type="Gene3D" id="2.70.98.40">
    <property type="entry name" value="Glycoside hydrolase, family 65, N-terminal domain"/>
    <property type="match status" value="1"/>
</dbReference>
<dbReference type="AlphaFoldDB" id="A0A449ARU0"/>
<dbReference type="SUPFAM" id="SSF74650">
    <property type="entry name" value="Galactose mutarotase-like"/>
    <property type="match status" value="1"/>
</dbReference>
<protein>
    <submittedName>
        <fullName evidence="2">Trehalose and maltose hydrolases (Possible phosphorylases)</fullName>
    </submittedName>
</protein>
<evidence type="ECO:0000259" key="1">
    <source>
        <dbReference type="Pfam" id="PF03636"/>
    </source>
</evidence>
<gene>
    <name evidence="2" type="ORF">NCTC10146_00788</name>
</gene>
<keyword evidence="2" id="KW-0614">Plasmid</keyword>
<proteinExistence type="predicted"/>
<keyword evidence="2" id="KW-0378">Hydrolase</keyword>
<dbReference type="InterPro" id="IPR037018">
    <property type="entry name" value="GH65_N"/>
</dbReference>
<dbReference type="Pfam" id="PF03636">
    <property type="entry name" value="Glyco_hydro_65N"/>
    <property type="match status" value="1"/>
</dbReference>
<sequence length="111" mass="12900">MKYLKKDKYNKTLFIREGVLKRTVEIERESGRFELTFERFVSRDDANVYGQRIQIKALEVKNANGVAVLLRPGINGQVTNSGTQTLVKVKNLDLQLNQCKWIKQQQFQNVL</sequence>
<dbReference type="InterPro" id="IPR011013">
    <property type="entry name" value="Gal_mutarotase_sf_dom"/>
</dbReference>
<feature type="domain" description="Glycoside hydrolase family 65 N-terminal" evidence="1">
    <location>
        <begin position="7"/>
        <end position="85"/>
    </location>
</feature>
<dbReference type="GO" id="GO:0016787">
    <property type="term" value="F:hydrolase activity"/>
    <property type="evidence" value="ECO:0007669"/>
    <property type="project" value="UniProtKB-KW"/>
</dbReference>
<evidence type="ECO:0000313" key="3">
    <source>
        <dbReference type="Proteomes" id="UP000290495"/>
    </source>
</evidence>
<dbReference type="GO" id="GO:0030246">
    <property type="term" value="F:carbohydrate binding"/>
    <property type="evidence" value="ECO:0007669"/>
    <property type="project" value="InterPro"/>
</dbReference>
<reference evidence="2 3" key="1">
    <citation type="submission" date="2019-01" db="EMBL/GenBank/DDBJ databases">
        <authorList>
            <consortium name="Pathogen Informatics"/>
        </authorList>
    </citation>
    <scope>NUCLEOTIDE SEQUENCE [LARGE SCALE GENOMIC DNA]</scope>
    <source>
        <strain evidence="2 3">NCTC10146</strain>
        <plasmid evidence="3">9</plasmid>
    </source>
</reference>
<dbReference type="InterPro" id="IPR005196">
    <property type="entry name" value="Glyco_hydro_65_N"/>
</dbReference>
<dbReference type="EMBL" id="LR215018">
    <property type="protein sequence ID" value="VEU69295.1"/>
    <property type="molecule type" value="Genomic_DNA"/>
</dbReference>
<accession>A0A449ARU0</accession>
<dbReference type="GO" id="GO:0005975">
    <property type="term" value="P:carbohydrate metabolic process"/>
    <property type="evidence" value="ECO:0007669"/>
    <property type="project" value="InterPro"/>
</dbReference>
<evidence type="ECO:0000313" key="2">
    <source>
        <dbReference type="EMBL" id="VEU69295.1"/>
    </source>
</evidence>